<evidence type="ECO:0000313" key="6">
    <source>
        <dbReference type="EMBL" id="KAJ8368970.1"/>
    </source>
</evidence>
<reference evidence="6" key="1">
    <citation type="journal article" date="2023" name="Science">
        <title>Genome structures resolve the early diversification of teleost fishes.</title>
        <authorList>
            <person name="Parey E."/>
            <person name="Louis A."/>
            <person name="Montfort J."/>
            <person name="Bouchez O."/>
            <person name="Roques C."/>
            <person name="Iampietro C."/>
            <person name="Lluch J."/>
            <person name="Castinel A."/>
            <person name="Donnadieu C."/>
            <person name="Desvignes T."/>
            <person name="Floi Bucao C."/>
            <person name="Jouanno E."/>
            <person name="Wen M."/>
            <person name="Mejri S."/>
            <person name="Dirks R."/>
            <person name="Jansen H."/>
            <person name="Henkel C."/>
            <person name="Chen W.J."/>
            <person name="Zahm M."/>
            <person name="Cabau C."/>
            <person name="Klopp C."/>
            <person name="Thompson A.W."/>
            <person name="Robinson-Rechavi M."/>
            <person name="Braasch I."/>
            <person name="Lecointre G."/>
            <person name="Bobe J."/>
            <person name="Postlethwait J.H."/>
            <person name="Berthelot C."/>
            <person name="Roest Crollius H."/>
            <person name="Guiguen Y."/>
        </authorList>
    </citation>
    <scope>NUCLEOTIDE SEQUENCE</scope>
    <source>
        <strain evidence="6">WJC10195</strain>
    </source>
</reference>
<dbReference type="InterPro" id="IPR018378">
    <property type="entry name" value="C-type_lectin_CS"/>
</dbReference>
<dbReference type="InterPro" id="IPR001304">
    <property type="entry name" value="C-type_lectin-like"/>
</dbReference>
<comment type="caution">
    <text evidence="6">The sequence shown here is derived from an EMBL/GenBank/DDBJ whole genome shotgun (WGS) entry which is preliminary data.</text>
</comment>
<dbReference type="InterPro" id="IPR016186">
    <property type="entry name" value="C-type_lectin-like/link_sf"/>
</dbReference>
<evidence type="ECO:0000256" key="2">
    <source>
        <dbReference type="ARBA" id="ARBA00023157"/>
    </source>
</evidence>
<dbReference type="SMART" id="SM00034">
    <property type="entry name" value="CLECT"/>
    <property type="match status" value="1"/>
</dbReference>
<dbReference type="Proteomes" id="UP001152622">
    <property type="component" value="Chromosome 3"/>
</dbReference>
<evidence type="ECO:0000256" key="4">
    <source>
        <dbReference type="SAM" id="Phobius"/>
    </source>
</evidence>
<dbReference type="PROSITE" id="PS00615">
    <property type="entry name" value="C_TYPE_LECTIN_1"/>
    <property type="match status" value="1"/>
</dbReference>
<protein>
    <recommendedName>
        <fullName evidence="5">C-type lectin domain-containing protein</fullName>
    </recommendedName>
</protein>
<keyword evidence="7" id="KW-1185">Reference proteome</keyword>
<dbReference type="PANTHER" id="PTHR22803">
    <property type="entry name" value="MANNOSE, PHOSPHOLIPASE, LECTIN RECEPTOR RELATED"/>
    <property type="match status" value="1"/>
</dbReference>
<dbReference type="AlphaFoldDB" id="A0A9Q1J478"/>
<keyword evidence="2" id="KW-1015">Disulfide bond</keyword>
<dbReference type="Gene3D" id="1.20.5.400">
    <property type="match status" value="1"/>
</dbReference>
<dbReference type="InterPro" id="IPR016187">
    <property type="entry name" value="CTDL_fold"/>
</dbReference>
<keyword evidence="1" id="KW-0430">Lectin</keyword>
<keyword evidence="3" id="KW-0175">Coiled coil</keyword>
<keyword evidence="4" id="KW-0472">Membrane</keyword>
<dbReference type="Pfam" id="PF00059">
    <property type="entry name" value="Lectin_C"/>
    <property type="match status" value="1"/>
</dbReference>
<name>A0A9Q1J478_SYNKA</name>
<dbReference type="CDD" id="cd03590">
    <property type="entry name" value="CLECT_DC-SIGN_like"/>
    <property type="match status" value="1"/>
</dbReference>
<gene>
    <name evidence="6" type="ORF">SKAU_G00089980</name>
</gene>
<evidence type="ECO:0000256" key="1">
    <source>
        <dbReference type="ARBA" id="ARBA00022734"/>
    </source>
</evidence>
<dbReference type="InterPro" id="IPR050111">
    <property type="entry name" value="C-type_lectin/snaclec_domain"/>
</dbReference>
<dbReference type="EMBL" id="JAINUF010000003">
    <property type="protein sequence ID" value="KAJ8368970.1"/>
    <property type="molecule type" value="Genomic_DNA"/>
</dbReference>
<dbReference type="Gene3D" id="1.20.5.1000">
    <property type="entry name" value="arf6 gtpase in complex with a specific effector, jip4"/>
    <property type="match status" value="1"/>
</dbReference>
<dbReference type="OrthoDB" id="10255512at2759"/>
<dbReference type="GO" id="GO:0030246">
    <property type="term" value="F:carbohydrate binding"/>
    <property type="evidence" value="ECO:0007669"/>
    <property type="project" value="UniProtKB-KW"/>
</dbReference>
<dbReference type="InterPro" id="IPR033989">
    <property type="entry name" value="CD209-like_CTLD"/>
</dbReference>
<keyword evidence="4" id="KW-0812">Transmembrane</keyword>
<dbReference type="PROSITE" id="PS50041">
    <property type="entry name" value="C_TYPE_LECTIN_2"/>
    <property type="match status" value="1"/>
</dbReference>
<keyword evidence="4" id="KW-1133">Transmembrane helix</keyword>
<feature type="coiled-coil region" evidence="3">
    <location>
        <begin position="160"/>
        <end position="292"/>
    </location>
</feature>
<dbReference type="SUPFAM" id="SSF56436">
    <property type="entry name" value="C-type lectin-like"/>
    <property type="match status" value="1"/>
</dbReference>
<organism evidence="6 7">
    <name type="scientific">Synaphobranchus kaupii</name>
    <name type="common">Kaup's arrowtooth eel</name>
    <dbReference type="NCBI Taxonomy" id="118154"/>
    <lineage>
        <taxon>Eukaryota</taxon>
        <taxon>Metazoa</taxon>
        <taxon>Chordata</taxon>
        <taxon>Craniata</taxon>
        <taxon>Vertebrata</taxon>
        <taxon>Euteleostomi</taxon>
        <taxon>Actinopterygii</taxon>
        <taxon>Neopterygii</taxon>
        <taxon>Teleostei</taxon>
        <taxon>Anguilliformes</taxon>
        <taxon>Synaphobranchidae</taxon>
        <taxon>Synaphobranchus</taxon>
    </lineage>
</organism>
<proteinExistence type="predicted"/>
<evidence type="ECO:0000313" key="7">
    <source>
        <dbReference type="Proteomes" id="UP001152622"/>
    </source>
</evidence>
<feature type="transmembrane region" description="Helical" evidence="4">
    <location>
        <begin position="102"/>
        <end position="126"/>
    </location>
</feature>
<sequence>MSQNTVLPQINTPLAAMSKGLLYLPVKFKNNFCHETAADQTKQLDSAVSIEELKEAVASRQKVTQGEDVTKDDVKTNSTSLHTVSLCGPSEKCRQSLHPYRLAAVCLGLLCALLLAATLVLCILYMRVGEASALPQNDMTVEQLRANCTIPTEDKDQTIYNTMTEDNSQIQENINKLAEDEGQVQKIYYKLVEEKNQLLKSYSKLTEDKDQLLKKYKALTKDNDQLQKNCSTLSKEKSQLLTDYNTLDGEKKQLVTDYSTLEAEYQTLTNENRGIEEERKTLQKLLEDERNTFQKWNRTFTVVLEIKKHKEQLQRDFEAVLAKSPFLDEYCPLSSQKRECKPCPQGWEQFYSKCYYFSTERKSWMDSRTDCIKEGADLAVIKSEEEQEFITKHTRDYNWIGLSDLETEGTWLWVNGSPLLKGFWRSGQPDDHFWFDSRTQYQDADCAVTVPGESAWMDTHCYSYRRFICETDALLL</sequence>
<dbReference type="Gene3D" id="3.10.100.10">
    <property type="entry name" value="Mannose-Binding Protein A, subunit A"/>
    <property type="match status" value="1"/>
</dbReference>
<accession>A0A9Q1J478</accession>
<evidence type="ECO:0000259" key="5">
    <source>
        <dbReference type="PROSITE" id="PS50041"/>
    </source>
</evidence>
<evidence type="ECO:0000256" key="3">
    <source>
        <dbReference type="SAM" id="Coils"/>
    </source>
</evidence>
<feature type="domain" description="C-type lectin" evidence="5">
    <location>
        <begin position="350"/>
        <end position="470"/>
    </location>
</feature>